<keyword evidence="2" id="KW-1133">Transmembrane helix</keyword>
<keyword evidence="2" id="KW-0812">Transmembrane</keyword>
<sequence length="200" mass="22033">MFHVGRRQPTARVKPALTAWCAARYAPAARRPPLSMPTCHFPLPASMPAVSSRPPPACHSPPLPAPTTRRPRPARPSLAHLSLAVRFTFPTFRWLRFPLAAFTRPTHASLRPLRAAVSAKTHQPLFSDAALQPSMPSLSPLARAPSSQRTPATALVLIFFCRARVHAQVLAPLIYVLYMLYFSFPFLHVGTGSRFVSTVI</sequence>
<name>A0AAD6Y795_9AGAR</name>
<feature type="compositionally biased region" description="Pro residues" evidence="1">
    <location>
        <begin position="53"/>
        <end position="65"/>
    </location>
</feature>
<protein>
    <submittedName>
        <fullName evidence="3">Uncharacterized protein</fullName>
    </submittedName>
</protein>
<dbReference type="EMBL" id="JARJCW010000098">
    <property type="protein sequence ID" value="KAJ7194464.1"/>
    <property type="molecule type" value="Genomic_DNA"/>
</dbReference>
<keyword evidence="4" id="KW-1185">Reference proteome</keyword>
<accession>A0AAD6Y795</accession>
<dbReference type="AlphaFoldDB" id="A0AAD6Y795"/>
<evidence type="ECO:0000256" key="1">
    <source>
        <dbReference type="SAM" id="MobiDB-lite"/>
    </source>
</evidence>
<evidence type="ECO:0000256" key="2">
    <source>
        <dbReference type="SAM" id="Phobius"/>
    </source>
</evidence>
<feature type="region of interest" description="Disordered" evidence="1">
    <location>
        <begin position="50"/>
        <end position="74"/>
    </location>
</feature>
<feature type="transmembrane region" description="Helical" evidence="2">
    <location>
        <begin position="169"/>
        <end position="187"/>
    </location>
</feature>
<reference evidence="3" key="1">
    <citation type="submission" date="2023-03" db="EMBL/GenBank/DDBJ databases">
        <title>Massive genome expansion in bonnet fungi (Mycena s.s.) driven by repeated elements and novel gene families across ecological guilds.</title>
        <authorList>
            <consortium name="Lawrence Berkeley National Laboratory"/>
            <person name="Harder C.B."/>
            <person name="Miyauchi S."/>
            <person name="Viragh M."/>
            <person name="Kuo A."/>
            <person name="Thoen E."/>
            <person name="Andreopoulos B."/>
            <person name="Lu D."/>
            <person name="Skrede I."/>
            <person name="Drula E."/>
            <person name="Henrissat B."/>
            <person name="Morin E."/>
            <person name="Kohler A."/>
            <person name="Barry K."/>
            <person name="LaButti K."/>
            <person name="Morin E."/>
            <person name="Salamov A."/>
            <person name="Lipzen A."/>
            <person name="Mereny Z."/>
            <person name="Hegedus B."/>
            <person name="Baldrian P."/>
            <person name="Stursova M."/>
            <person name="Weitz H."/>
            <person name="Taylor A."/>
            <person name="Grigoriev I.V."/>
            <person name="Nagy L.G."/>
            <person name="Martin F."/>
            <person name="Kauserud H."/>
        </authorList>
    </citation>
    <scope>NUCLEOTIDE SEQUENCE</scope>
    <source>
        <strain evidence="3">9144</strain>
    </source>
</reference>
<evidence type="ECO:0000313" key="3">
    <source>
        <dbReference type="EMBL" id="KAJ7194464.1"/>
    </source>
</evidence>
<dbReference type="Proteomes" id="UP001219525">
    <property type="component" value="Unassembled WGS sequence"/>
</dbReference>
<organism evidence="3 4">
    <name type="scientific">Mycena pura</name>
    <dbReference type="NCBI Taxonomy" id="153505"/>
    <lineage>
        <taxon>Eukaryota</taxon>
        <taxon>Fungi</taxon>
        <taxon>Dikarya</taxon>
        <taxon>Basidiomycota</taxon>
        <taxon>Agaricomycotina</taxon>
        <taxon>Agaricomycetes</taxon>
        <taxon>Agaricomycetidae</taxon>
        <taxon>Agaricales</taxon>
        <taxon>Marasmiineae</taxon>
        <taxon>Mycenaceae</taxon>
        <taxon>Mycena</taxon>
    </lineage>
</organism>
<proteinExistence type="predicted"/>
<evidence type="ECO:0000313" key="4">
    <source>
        <dbReference type="Proteomes" id="UP001219525"/>
    </source>
</evidence>
<gene>
    <name evidence="3" type="ORF">GGX14DRAFT_476446</name>
</gene>
<keyword evidence="2" id="KW-0472">Membrane</keyword>
<comment type="caution">
    <text evidence="3">The sequence shown here is derived from an EMBL/GenBank/DDBJ whole genome shotgun (WGS) entry which is preliminary data.</text>
</comment>